<feature type="compositionally biased region" description="Polar residues" evidence="1">
    <location>
        <begin position="176"/>
        <end position="187"/>
    </location>
</feature>
<dbReference type="InParanoid" id="K1Y0C4"/>
<name>K1Y0C4_MARBU</name>
<dbReference type="KEGG" id="mbe:MBM_03547"/>
<feature type="region of interest" description="Disordered" evidence="1">
    <location>
        <begin position="50"/>
        <end position="85"/>
    </location>
</feature>
<feature type="region of interest" description="Disordered" evidence="1">
    <location>
        <begin position="110"/>
        <end position="255"/>
    </location>
</feature>
<organism evidence="2 3">
    <name type="scientific">Marssonina brunnea f. sp. multigermtubi (strain MB_m1)</name>
    <name type="common">Marssonina leaf spot fungus</name>
    <dbReference type="NCBI Taxonomy" id="1072389"/>
    <lineage>
        <taxon>Eukaryota</taxon>
        <taxon>Fungi</taxon>
        <taxon>Dikarya</taxon>
        <taxon>Ascomycota</taxon>
        <taxon>Pezizomycotina</taxon>
        <taxon>Leotiomycetes</taxon>
        <taxon>Helotiales</taxon>
        <taxon>Drepanopezizaceae</taxon>
        <taxon>Drepanopeziza</taxon>
    </lineage>
</organism>
<dbReference type="AlphaFoldDB" id="K1Y0C4"/>
<reference evidence="2 3" key="1">
    <citation type="journal article" date="2012" name="BMC Genomics">
        <title>Sequencing the genome of Marssonina brunnea reveals fungus-poplar co-evolution.</title>
        <authorList>
            <person name="Zhu S."/>
            <person name="Cao Y.-Z."/>
            <person name="Jiang C."/>
            <person name="Tan B.-Y."/>
            <person name="Wang Z."/>
            <person name="Feng S."/>
            <person name="Zhang L."/>
            <person name="Su X.-H."/>
            <person name="Brejova B."/>
            <person name="Vinar T."/>
            <person name="Xu M."/>
            <person name="Wang M.-X."/>
            <person name="Zhang S.-G."/>
            <person name="Huang M.-R."/>
            <person name="Wu R."/>
            <person name="Zhou Y."/>
        </authorList>
    </citation>
    <scope>NUCLEOTIDE SEQUENCE [LARGE SCALE GENOMIC DNA]</scope>
    <source>
        <strain evidence="2 3">MB_m1</strain>
    </source>
</reference>
<dbReference type="HOGENOM" id="CLU_924617_0_0_1"/>
<protein>
    <submittedName>
        <fullName evidence="2">Uncharacterized protein</fullName>
    </submittedName>
</protein>
<evidence type="ECO:0000256" key="1">
    <source>
        <dbReference type="SAM" id="MobiDB-lite"/>
    </source>
</evidence>
<feature type="compositionally biased region" description="Basic and acidic residues" evidence="1">
    <location>
        <begin position="122"/>
        <end position="131"/>
    </location>
</feature>
<proteinExistence type="predicted"/>
<sequence>MDQVIQKSRFCLPGSRAELFESPKTDRVNKHAQTQHAINKEEKDFLKKLQDDISNYEETSELDVPNPEEDKKSCTPLSQPTKNLRLPIPAEVEKLYSRLLTVGSAEHETKFVTFDIESTDTTSREHTKQGEPRSGIEGPQDLLGGGDDEPGTTTGDAEVLVGDNKSRRFKSKLEVSFTNTSTSTNIKHPQDDRILPHAKKSTLSTDTDSPATNHPQDEQPTQADQSPSPPKSSQLLPDPEIRKDNDPRPCQYPRLRRHERLGGDCAAVSRCVFGMASGKKAGDTYEALLIILGDQEAYEWF</sequence>
<feature type="compositionally biased region" description="Polar residues" evidence="1">
    <location>
        <begin position="201"/>
        <end position="223"/>
    </location>
</feature>
<keyword evidence="3" id="KW-1185">Reference proteome</keyword>
<evidence type="ECO:0000313" key="3">
    <source>
        <dbReference type="Proteomes" id="UP000006753"/>
    </source>
</evidence>
<dbReference type="EMBL" id="JH921433">
    <property type="protein sequence ID" value="EKD18554.1"/>
    <property type="molecule type" value="Genomic_DNA"/>
</dbReference>
<gene>
    <name evidence="2" type="ORF">MBM_03547</name>
</gene>
<accession>K1Y0C4</accession>
<evidence type="ECO:0000313" key="2">
    <source>
        <dbReference type="EMBL" id="EKD18554.1"/>
    </source>
</evidence>
<dbReference type="Proteomes" id="UP000006753">
    <property type="component" value="Unassembled WGS sequence"/>
</dbReference>